<feature type="domain" description="Methyltransferase" evidence="3">
    <location>
        <begin position="54"/>
        <end position="147"/>
    </location>
</feature>
<dbReference type="EMBL" id="RAQO01000012">
    <property type="protein sequence ID" value="RKF13259.1"/>
    <property type="molecule type" value="Genomic_DNA"/>
</dbReference>
<dbReference type="PANTHER" id="PTHR43861:SF1">
    <property type="entry name" value="TRANS-ACONITATE 2-METHYLTRANSFERASE"/>
    <property type="match status" value="1"/>
</dbReference>
<dbReference type="InterPro" id="IPR029063">
    <property type="entry name" value="SAM-dependent_MTases_sf"/>
</dbReference>
<keyword evidence="5" id="KW-1185">Reference proteome</keyword>
<comment type="caution">
    <text evidence="4">The sequence shown here is derived from an EMBL/GenBank/DDBJ whole genome shotgun (WGS) entry which is preliminary data.</text>
</comment>
<keyword evidence="1 4" id="KW-0489">Methyltransferase</keyword>
<gene>
    <name evidence="4" type="ORF">DBZ36_19570</name>
</gene>
<accession>A0A420E5X7</accession>
<dbReference type="RefSeq" id="WP_120356672.1">
    <property type="nucleotide sequence ID" value="NZ_RAQO01000012.1"/>
</dbReference>
<dbReference type="AlphaFoldDB" id="A0A420E5X7"/>
<organism evidence="4 5">
    <name type="scientific">Alginatibacterium sediminis</name>
    <dbReference type="NCBI Taxonomy" id="2164068"/>
    <lineage>
        <taxon>Bacteria</taxon>
        <taxon>Pseudomonadati</taxon>
        <taxon>Pseudomonadota</taxon>
        <taxon>Gammaproteobacteria</taxon>
        <taxon>Alteromonadales</taxon>
        <taxon>Alteromonadaceae</taxon>
        <taxon>Alginatibacterium</taxon>
    </lineage>
</organism>
<dbReference type="Pfam" id="PF13649">
    <property type="entry name" value="Methyltransf_25"/>
    <property type="match status" value="1"/>
</dbReference>
<dbReference type="OrthoDB" id="8385759at2"/>
<dbReference type="PANTHER" id="PTHR43861">
    <property type="entry name" value="TRANS-ACONITATE 2-METHYLTRANSFERASE-RELATED"/>
    <property type="match status" value="1"/>
</dbReference>
<dbReference type="Proteomes" id="UP000286482">
    <property type="component" value="Unassembled WGS sequence"/>
</dbReference>
<sequence length="261" mass="29669">MDYLQMNRKAWDQRTEVHLSSKFYDVSGFLIGNSSLKEIELSELAPLVQGKQFLHLQCHFGLDTLSWARLGAHVTGVDLSPKAIQAARELSQKINIESQFIEADIYQFARSNTQQFDIVYCSYGAICWLPDIQAWADTIASKLRKGGIFYMVEFHPIYDLLVGFDYFHQSEPDISEEASYVDPNGDGKSKMATWAHPISDVITSLIDAGLDIEFLHEFDYSPYDCFEGLIGAGNGRYHHVHHVGDIKHNSPLTYSIKARRR</sequence>
<reference evidence="4 5" key="1">
    <citation type="submission" date="2018-09" db="EMBL/GenBank/DDBJ databases">
        <authorList>
            <person name="Wang Z."/>
        </authorList>
    </citation>
    <scope>NUCLEOTIDE SEQUENCE [LARGE SCALE GENOMIC DNA]</scope>
    <source>
        <strain evidence="4 5">ALS 81</strain>
    </source>
</reference>
<evidence type="ECO:0000259" key="3">
    <source>
        <dbReference type="Pfam" id="PF13649"/>
    </source>
</evidence>
<evidence type="ECO:0000256" key="1">
    <source>
        <dbReference type="ARBA" id="ARBA00022603"/>
    </source>
</evidence>
<evidence type="ECO:0000256" key="2">
    <source>
        <dbReference type="ARBA" id="ARBA00022679"/>
    </source>
</evidence>
<keyword evidence="2 4" id="KW-0808">Transferase</keyword>
<evidence type="ECO:0000313" key="4">
    <source>
        <dbReference type="EMBL" id="RKF13259.1"/>
    </source>
</evidence>
<dbReference type="CDD" id="cd02440">
    <property type="entry name" value="AdoMet_MTases"/>
    <property type="match status" value="1"/>
</dbReference>
<dbReference type="GO" id="GO:0008168">
    <property type="term" value="F:methyltransferase activity"/>
    <property type="evidence" value="ECO:0007669"/>
    <property type="project" value="UniProtKB-KW"/>
</dbReference>
<dbReference type="InterPro" id="IPR041698">
    <property type="entry name" value="Methyltransf_25"/>
</dbReference>
<proteinExistence type="predicted"/>
<dbReference type="GO" id="GO:0032259">
    <property type="term" value="P:methylation"/>
    <property type="evidence" value="ECO:0007669"/>
    <property type="project" value="UniProtKB-KW"/>
</dbReference>
<evidence type="ECO:0000313" key="5">
    <source>
        <dbReference type="Proteomes" id="UP000286482"/>
    </source>
</evidence>
<protein>
    <submittedName>
        <fullName evidence="4">Class I SAM-dependent methyltransferase</fullName>
    </submittedName>
</protein>
<dbReference type="SUPFAM" id="SSF53335">
    <property type="entry name" value="S-adenosyl-L-methionine-dependent methyltransferases"/>
    <property type="match status" value="1"/>
</dbReference>
<name>A0A420E5X7_9ALTE</name>
<dbReference type="Gene3D" id="3.40.50.150">
    <property type="entry name" value="Vaccinia Virus protein VP39"/>
    <property type="match status" value="1"/>
</dbReference>